<gene>
    <name evidence="10" type="ORF">PXEA_LOCUS20854</name>
</gene>
<evidence type="ECO:0000259" key="9">
    <source>
        <dbReference type="PROSITE" id="PS50866"/>
    </source>
</evidence>
<dbReference type="PANTHER" id="PTHR22811">
    <property type="entry name" value="TRANSMEMBRANE EMP24 DOMAIN-CONTAINING PROTEIN"/>
    <property type="match status" value="1"/>
</dbReference>
<reference evidence="10" key="1">
    <citation type="submission" date="2018-11" db="EMBL/GenBank/DDBJ databases">
        <authorList>
            <consortium name="Pathogen Informatics"/>
        </authorList>
    </citation>
    <scope>NUCLEOTIDE SEQUENCE</scope>
</reference>
<comment type="subcellular location">
    <subcellularLocation>
        <location evidence="1 7">Membrane</location>
        <topology evidence="1 7">Single-pass type I membrane protein</topology>
    </subcellularLocation>
</comment>
<evidence type="ECO:0000256" key="5">
    <source>
        <dbReference type="ARBA" id="ARBA00022989"/>
    </source>
</evidence>
<dbReference type="OrthoDB" id="3427at2759"/>
<keyword evidence="6 8" id="KW-0472">Membrane</keyword>
<dbReference type="SMART" id="SM01190">
    <property type="entry name" value="EMP24_GP25L"/>
    <property type="match status" value="1"/>
</dbReference>
<evidence type="ECO:0000313" key="10">
    <source>
        <dbReference type="EMBL" id="VEL27414.1"/>
    </source>
</evidence>
<evidence type="ECO:0000256" key="8">
    <source>
        <dbReference type="SAM" id="Phobius"/>
    </source>
</evidence>
<sequence>MIVEIIDPYSHLLHSKLYSSEGRFTFTAHSPGDYRICLSSNSSAWFGGELLVGVLVFYSSPQRVHLDIGVGDHAQNYAEIASREKLSDLQLRVRQLLDQVEMISKDQSFQRVREEYFRDLSESTNRRVTWWSIAQFILLVIIGIWQMRHLRSFFQAKKLV</sequence>
<evidence type="ECO:0000256" key="1">
    <source>
        <dbReference type="ARBA" id="ARBA00004479"/>
    </source>
</evidence>
<feature type="domain" description="GOLD" evidence="9">
    <location>
        <begin position="1"/>
        <end position="70"/>
    </location>
</feature>
<name>A0A448X429_9PLAT</name>
<proteinExistence type="inferred from homology"/>
<feature type="transmembrane region" description="Helical" evidence="8">
    <location>
        <begin position="128"/>
        <end position="147"/>
    </location>
</feature>
<dbReference type="EMBL" id="CAAALY010087117">
    <property type="protein sequence ID" value="VEL27414.1"/>
    <property type="molecule type" value="Genomic_DNA"/>
</dbReference>
<protein>
    <recommendedName>
        <fullName evidence="9">GOLD domain-containing protein</fullName>
    </recommendedName>
</protein>
<dbReference type="InterPro" id="IPR009038">
    <property type="entry name" value="GOLD_dom"/>
</dbReference>
<evidence type="ECO:0000256" key="2">
    <source>
        <dbReference type="ARBA" id="ARBA00007104"/>
    </source>
</evidence>
<accession>A0A448X429</accession>
<keyword evidence="11" id="KW-1185">Reference proteome</keyword>
<evidence type="ECO:0000256" key="3">
    <source>
        <dbReference type="ARBA" id="ARBA00022692"/>
    </source>
</evidence>
<dbReference type="Pfam" id="PF01105">
    <property type="entry name" value="EMP24_GP25L"/>
    <property type="match status" value="1"/>
</dbReference>
<dbReference type="InterPro" id="IPR015720">
    <property type="entry name" value="Emp24-like"/>
</dbReference>
<keyword evidence="3 7" id="KW-0812">Transmembrane</keyword>
<evidence type="ECO:0000256" key="4">
    <source>
        <dbReference type="ARBA" id="ARBA00022729"/>
    </source>
</evidence>
<dbReference type="PROSITE" id="PS50866">
    <property type="entry name" value="GOLD"/>
    <property type="match status" value="1"/>
</dbReference>
<evidence type="ECO:0000313" key="11">
    <source>
        <dbReference type="Proteomes" id="UP000784294"/>
    </source>
</evidence>
<dbReference type="AlphaFoldDB" id="A0A448X429"/>
<dbReference type="Proteomes" id="UP000784294">
    <property type="component" value="Unassembled WGS sequence"/>
</dbReference>
<evidence type="ECO:0000256" key="7">
    <source>
        <dbReference type="RuleBase" id="RU003827"/>
    </source>
</evidence>
<comment type="caution">
    <text evidence="10">The sequence shown here is derived from an EMBL/GenBank/DDBJ whole genome shotgun (WGS) entry which is preliminary data.</text>
</comment>
<keyword evidence="5 8" id="KW-1133">Transmembrane helix</keyword>
<organism evidence="10 11">
    <name type="scientific">Protopolystoma xenopodis</name>
    <dbReference type="NCBI Taxonomy" id="117903"/>
    <lineage>
        <taxon>Eukaryota</taxon>
        <taxon>Metazoa</taxon>
        <taxon>Spiralia</taxon>
        <taxon>Lophotrochozoa</taxon>
        <taxon>Platyhelminthes</taxon>
        <taxon>Monogenea</taxon>
        <taxon>Polyopisthocotylea</taxon>
        <taxon>Polystomatidea</taxon>
        <taxon>Polystomatidae</taxon>
        <taxon>Protopolystoma</taxon>
    </lineage>
</organism>
<dbReference type="GO" id="GO:0016020">
    <property type="term" value="C:membrane"/>
    <property type="evidence" value="ECO:0007669"/>
    <property type="project" value="UniProtKB-SubCell"/>
</dbReference>
<comment type="similarity">
    <text evidence="2 7">Belongs to the EMP24/GP25L family.</text>
</comment>
<evidence type="ECO:0000256" key="6">
    <source>
        <dbReference type="ARBA" id="ARBA00023136"/>
    </source>
</evidence>
<keyword evidence="4" id="KW-0732">Signal</keyword>